<evidence type="ECO:0000313" key="11">
    <source>
        <dbReference type="EMBL" id="CAK9236655.1"/>
    </source>
</evidence>
<gene>
    <name evidence="11" type="ORF">CSSPTR1EN2_LOCUS23055</name>
</gene>
<dbReference type="PANTHER" id="PTHR48010">
    <property type="entry name" value="OS05G0588300 PROTEIN"/>
    <property type="match status" value="1"/>
</dbReference>
<name>A0ABP0V3Z4_9BRYO</name>
<dbReference type="InterPro" id="IPR050994">
    <property type="entry name" value="At_inactive_RLKs"/>
</dbReference>
<feature type="compositionally biased region" description="Polar residues" evidence="7">
    <location>
        <begin position="654"/>
        <end position="685"/>
    </location>
</feature>
<sequence length="685" mass="74381">MRFCSFLLLLLLLMSSVVSSVDAQGSLQTDVVGLQVFRNAVDPTRKLLSSWENATQVCVSWAGVSCERGRVYKLRLPAAGLAGSIPSGSLSLLDQLRVLSLHNNMLTGAFPEEELASCTNLQSLFLDNNGFSGPFSSSSSSSFWGLWHRLTHLSLSFNKLNGPIPDSINAFSHLYMLDLQNNSFSGHVPVLNLVNLTRFSVANNNLSGPVPRTLIQFPLSSWIGNQGICGPPTTVPCLSLPPPAATGAPLQAPRRLLPPPPSARSSRRNSRKRLGTGVEVGIVLGGIAVLVLITIALLLCHWRRTGRQAEAAKQHKEDNERNSKLVLVQGTRFSFDLEDLLRASAEVVGKGTAGTAYKAILDDTHHHHYAVAAGGGGGSASSSPTAAVFVKRLKGTTLARKDFQLKIDIVAKLKHPNLVPLHAYFFSKEEKLLVYDYYSLGSLSSHLHGNSRTCLDWGSRCKIALGAALGIACIHEGGRGGGGSDGGCMYVHGNIKSSNVLLNSRMEVGISDFGLLQLLANSPVASRIVGYQAPEVAQTGKLTPQSDVYSFGVLLLELLTGKPPVQMNDEGSSGDLPHWVQSVVREVWIAKVFEAELKKYHNIEEEMLQMLQVVMVCVDDVPDMRPTMVEVVHMLQEIHPVVLDMRDNEEESPPSRQQQPGFENKSQSGPQSARYDSQSYTPFSY</sequence>
<keyword evidence="12" id="KW-1185">Reference proteome</keyword>
<reference evidence="11" key="1">
    <citation type="submission" date="2024-02" db="EMBL/GenBank/DDBJ databases">
        <authorList>
            <consortium name="ELIXIR-Norway"/>
            <consortium name="Elixir Norway"/>
        </authorList>
    </citation>
    <scope>NUCLEOTIDE SEQUENCE</scope>
</reference>
<keyword evidence="9" id="KW-0732">Signal</keyword>
<evidence type="ECO:0000256" key="1">
    <source>
        <dbReference type="ARBA" id="ARBA00004370"/>
    </source>
</evidence>
<dbReference type="InterPro" id="IPR001611">
    <property type="entry name" value="Leu-rich_rpt"/>
</dbReference>
<feature type="region of interest" description="Disordered" evidence="7">
    <location>
        <begin position="247"/>
        <end position="272"/>
    </location>
</feature>
<evidence type="ECO:0000256" key="7">
    <source>
        <dbReference type="SAM" id="MobiDB-lite"/>
    </source>
</evidence>
<dbReference type="Pfam" id="PF00560">
    <property type="entry name" value="LRR_1"/>
    <property type="match status" value="1"/>
</dbReference>
<protein>
    <recommendedName>
        <fullName evidence="10">Protein kinase domain-containing protein</fullName>
    </recommendedName>
</protein>
<keyword evidence="6 8" id="KW-0472">Membrane</keyword>
<keyword evidence="2" id="KW-0433">Leucine-rich repeat</keyword>
<proteinExistence type="predicted"/>
<evidence type="ECO:0000256" key="4">
    <source>
        <dbReference type="ARBA" id="ARBA00022737"/>
    </source>
</evidence>
<dbReference type="PANTHER" id="PTHR48010:SF76">
    <property type="entry name" value="INACTIVE RECEPTOR KINASE RLK902-RELATED"/>
    <property type="match status" value="1"/>
</dbReference>
<keyword evidence="5 8" id="KW-1133">Transmembrane helix</keyword>
<evidence type="ECO:0000256" key="8">
    <source>
        <dbReference type="SAM" id="Phobius"/>
    </source>
</evidence>
<evidence type="ECO:0000256" key="6">
    <source>
        <dbReference type="ARBA" id="ARBA00023136"/>
    </source>
</evidence>
<keyword evidence="3 8" id="KW-0812">Transmembrane</keyword>
<evidence type="ECO:0000256" key="2">
    <source>
        <dbReference type="ARBA" id="ARBA00022614"/>
    </source>
</evidence>
<dbReference type="Pfam" id="PF08263">
    <property type="entry name" value="LRRNT_2"/>
    <property type="match status" value="1"/>
</dbReference>
<dbReference type="EMBL" id="OZ019901">
    <property type="protein sequence ID" value="CAK9236655.1"/>
    <property type="molecule type" value="Genomic_DNA"/>
</dbReference>
<dbReference type="Gene3D" id="1.10.510.10">
    <property type="entry name" value="Transferase(Phosphotransferase) domain 1"/>
    <property type="match status" value="1"/>
</dbReference>
<keyword evidence="4" id="KW-0677">Repeat</keyword>
<feature type="signal peptide" evidence="9">
    <location>
        <begin position="1"/>
        <end position="19"/>
    </location>
</feature>
<dbReference type="InterPro" id="IPR001245">
    <property type="entry name" value="Ser-Thr/Tyr_kinase_cat_dom"/>
</dbReference>
<dbReference type="SUPFAM" id="SSF56112">
    <property type="entry name" value="Protein kinase-like (PK-like)"/>
    <property type="match status" value="1"/>
</dbReference>
<feature type="domain" description="Protein kinase" evidence="10">
    <location>
        <begin position="342"/>
        <end position="642"/>
    </location>
</feature>
<accession>A0ABP0V3Z4</accession>
<dbReference type="InterPro" id="IPR032675">
    <property type="entry name" value="LRR_dom_sf"/>
</dbReference>
<evidence type="ECO:0000256" key="5">
    <source>
        <dbReference type="ARBA" id="ARBA00022989"/>
    </source>
</evidence>
<dbReference type="InterPro" id="IPR000719">
    <property type="entry name" value="Prot_kinase_dom"/>
</dbReference>
<dbReference type="PROSITE" id="PS50011">
    <property type="entry name" value="PROTEIN_KINASE_DOM"/>
    <property type="match status" value="1"/>
</dbReference>
<evidence type="ECO:0000256" key="3">
    <source>
        <dbReference type="ARBA" id="ARBA00022692"/>
    </source>
</evidence>
<evidence type="ECO:0000313" key="12">
    <source>
        <dbReference type="Proteomes" id="UP001497512"/>
    </source>
</evidence>
<dbReference type="Proteomes" id="UP001497512">
    <property type="component" value="Chromosome 9"/>
</dbReference>
<dbReference type="Pfam" id="PF07714">
    <property type="entry name" value="PK_Tyr_Ser-Thr"/>
    <property type="match status" value="1"/>
</dbReference>
<feature type="chain" id="PRO_5046377987" description="Protein kinase domain-containing protein" evidence="9">
    <location>
        <begin position="20"/>
        <end position="685"/>
    </location>
</feature>
<evidence type="ECO:0000256" key="9">
    <source>
        <dbReference type="SAM" id="SignalP"/>
    </source>
</evidence>
<dbReference type="InterPro" id="IPR011009">
    <property type="entry name" value="Kinase-like_dom_sf"/>
</dbReference>
<dbReference type="InterPro" id="IPR013210">
    <property type="entry name" value="LRR_N_plant-typ"/>
</dbReference>
<evidence type="ECO:0000259" key="10">
    <source>
        <dbReference type="PROSITE" id="PS50011"/>
    </source>
</evidence>
<feature type="region of interest" description="Disordered" evidence="7">
    <location>
        <begin position="646"/>
        <end position="685"/>
    </location>
</feature>
<dbReference type="Gene3D" id="3.80.10.10">
    <property type="entry name" value="Ribonuclease Inhibitor"/>
    <property type="match status" value="2"/>
</dbReference>
<dbReference type="Gene3D" id="3.30.200.20">
    <property type="entry name" value="Phosphorylase Kinase, domain 1"/>
    <property type="match status" value="1"/>
</dbReference>
<dbReference type="SUPFAM" id="SSF52058">
    <property type="entry name" value="L domain-like"/>
    <property type="match status" value="1"/>
</dbReference>
<organism evidence="11 12">
    <name type="scientific">Sphagnum troendelagicum</name>
    <dbReference type="NCBI Taxonomy" id="128251"/>
    <lineage>
        <taxon>Eukaryota</taxon>
        <taxon>Viridiplantae</taxon>
        <taxon>Streptophyta</taxon>
        <taxon>Embryophyta</taxon>
        <taxon>Bryophyta</taxon>
        <taxon>Sphagnophytina</taxon>
        <taxon>Sphagnopsida</taxon>
        <taxon>Sphagnales</taxon>
        <taxon>Sphagnaceae</taxon>
        <taxon>Sphagnum</taxon>
    </lineage>
</organism>
<feature type="transmembrane region" description="Helical" evidence="8">
    <location>
        <begin position="280"/>
        <end position="300"/>
    </location>
</feature>
<comment type="subcellular location">
    <subcellularLocation>
        <location evidence="1">Membrane</location>
    </subcellularLocation>
</comment>